<evidence type="ECO:0000313" key="1">
    <source>
        <dbReference type="EMBL" id="CAI6306311.1"/>
    </source>
</evidence>
<sequence length="566" mass="66649">MYSRSHFLSLPRELRDMIYKHYAAIPGGYLYDFERRKFTTMDHEPVDLALGYTCTLVAREMWPIPLSCNTLTFTTVYSEELRLRAGLFDVILEKQYCLQKAMLKKAASQVTNELENEFSQSYPEFAEFTKDWKALDDPNVKNWRKHFLRAMCYWADARSRTRQINRGIVQKLASLPGFSAPPLLDILEEFNIDALKEIVTTELMSWHIPSRSELRRLANLLDEDPAGDDHRRPPLQPFNRELGHDQPDVHWRSQRWNPDDLSKWRFSAASAAIHFLGSLSWSQRSHIREIVLVEDYEAVAYPQSHALGLIPFCQENKRLHIDRRVHIWKNMLMQESACNQSLYERVRYSSELIDLRYVARSSFSPCPTPESASQPFRCVQDQAFIQKCFKEAVKRNLPQPDAICDNIRRVHNSTFITAVEETTTGKSSRIRCNFDTEIDPGETFDIEGTIERHRGYSFSDWYRCVRRLRRGECQTDTVPPLPSFIEIRKESTLWDEEYERKLEERMQKRRDLHNKFQNKQFAVANDPLKTSEYEELELQRLEAVHNFELEVPKIPTGFNKFWLEDP</sequence>
<name>A0A9W4XM11_9PLEO</name>
<dbReference type="Proteomes" id="UP001152607">
    <property type="component" value="Unassembled WGS sequence"/>
</dbReference>
<comment type="caution">
    <text evidence="1">The sequence shown here is derived from an EMBL/GenBank/DDBJ whole genome shotgun (WGS) entry which is preliminary data.</text>
</comment>
<protein>
    <submittedName>
        <fullName evidence="1">Uncharacterized protein</fullName>
    </submittedName>
</protein>
<organism evidence="1 2">
    <name type="scientific">Periconia digitata</name>
    <dbReference type="NCBI Taxonomy" id="1303443"/>
    <lineage>
        <taxon>Eukaryota</taxon>
        <taxon>Fungi</taxon>
        <taxon>Dikarya</taxon>
        <taxon>Ascomycota</taxon>
        <taxon>Pezizomycotina</taxon>
        <taxon>Dothideomycetes</taxon>
        <taxon>Pleosporomycetidae</taxon>
        <taxon>Pleosporales</taxon>
        <taxon>Massarineae</taxon>
        <taxon>Periconiaceae</taxon>
        <taxon>Periconia</taxon>
    </lineage>
</organism>
<reference evidence="1" key="1">
    <citation type="submission" date="2023-01" db="EMBL/GenBank/DDBJ databases">
        <authorList>
            <person name="Van Ghelder C."/>
            <person name="Rancurel C."/>
        </authorList>
    </citation>
    <scope>NUCLEOTIDE SEQUENCE</scope>
    <source>
        <strain evidence="1">CNCM I-4278</strain>
    </source>
</reference>
<gene>
    <name evidence="1" type="ORF">PDIGIT_LOCUS3038</name>
</gene>
<dbReference type="AlphaFoldDB" id="A0A9W4XM11"/>
<dbReference type="EMBL" id="CAOQHR010000002">
    <property type="protein sequence ID" value="CAI6306311.1"/>
    <property type="molecule type" value="Genomic_DNA"/>
</dbReference>
<evidence type="ECO:0000313" key="2">
    <source>
        <dbReference type="Proteomes" id="UP001152607"/>
    </source>
</evidence>
<accession>A0A9W4XM11</accession>
<proteinExistence type="predicted"/>
<keyword evidence="2" id="KW-1185">Reference proteome</keyword>
<dbReference type="OrthoDB" id="5062850at2759"/>